<sequence length="378" mass="43608">LPVQKVKARFEVAHVLKQHWAEVEKHPHINSWQLRTLSALKRCRTSDLGGHVDACTECGTMRISYNSCRNRHCPKCQGKNRENWIAKREAELLPVPYFHVVFTLPDTLNQLAMYQPKAVYDSLFEASWKTIACFAKDPKHLGAKAGMIAILHTWGQTLSLHPHLHCIVPGGGLTKYRKWKTAKSKGKYLFPVKAMSKVFRAKYVKALKSRINSENELINVLFQKEWVVYAKRPFGHPKAVLEYLGRYTHKVAISNHRILGMDQKQTTFSYKDYRQGAQKLEMKLDNLEFIRRFSMHILPRGLVRIRHFGILGSSSKLITIPIIHQELGIPIPEKEPRILETYNPRYCPCCQKESIVSIQRLPKRGPPKSNLLTITHTF</sequence>
<proteinExistence type="predicted"/>
<dbReference type="PANTHER" id="PTHR37023">
    <property type="entry name" value="TRANSPOSASE"/>
    <property type="match status" value="1"/>
</dbReference>
<dbReference type="EMBL" id="FXUA01000020">
    <property type="protein sequence ID" value="SMP36744.1"/>
    <property type="molecule type" value="Genomic_DNA"/>
</dbReference>
<protein>
    <submittedName>
        <fullName evidence="3">Transposase zinc-binding domain-containing protein</fullName>
    </submittedName>
</protein>
<evidence type="ECO:0000259" key="2">
    <source>
        <dbReference type="Pfam" id="PF14319"/>
    </source>
</evidence>
<evidence type="ECO:0000313" key="3">
    <source>
        <dbReference type="EMBL" id="SMP36744.1"/>
    </source>
</evidence>
<feature type="domain" description="Transposase zinc-binding" evidence="2">
    <location>
        <begin position="16"/>
        <end position="104"/>
    </location>
</feature>
<accession>A0ABY1PNY7</accession>
<dbReference type="Proteomes" id="UP001157915">
    <property type="component" value="Unassembled WGS sequence"/>
</dbReference>
<reference evidence="3 4" key="1">
    <citation type="submission" date="2017-05" db="EMBL/GenBank/DDBJ databases">
        <authorList>
            <person name="Varghese N."/>
            <person name="Submissions S."/>
        </authorList>
    </citation>
    <scope>NUCLEOTIDE SEQUENCE [LARGE SCALE GENOMIC DNA]</scope>
    <source>
        <strain evidence="3 4">DSM 15360</strain>
    </source>
</reference>
<keyword evidence="4" id="KW-1185">Reference proteome</keyword>
<name>A0ABY1PNY7_9BACT</name>
<dbReference type="InterPro" id="IPR054832">
    <property type="entry name" value="transpos_IS91"/>
</dbReference>
<dbReference type="NCBIfam" id="NF033538">
    <property type="entry name" value="transpos_IS91"/>
    <property type="match status" value="1"/>
</dbReference>
<feature type="non-terminal residue" evidence="3">
    <location>
        <position position="1"/>
    </location>
</feature>
<dbReference type="InterPro" id="IPR026889">
    <property type="entry name" value="Zn_Tnp"/>
</dbReference>
<gene>
    <name evidence="3" type="ORF">SAMN06265367_1201</name>
</gene>
<dbReference type="Pfam" id="PF14319">
    <property type="entry name" value="Zn_Tnp_IS91"/>
    <property type="match status" value="1"/>
</dbReference>
<dbReference type="PANTHER" id="PTHR37023:SF1">
    <property type="entry name" value="ISSOD25 TRANSPOSASE TNPA_ISSOD25"/>
    <property type="match status" value="1"/>
</dbReference>
<comment type="caution">
    <text evidence="3">The sequence shown here is derived from an EMBL/GenBank/DDBJ whole genome shotgun (WGS) entry which is preliminary data.</text>
</comment>
<dbReference type="InterPro" id="IPR007069">
    <property type="entry name" value="Transposase_32"/>
</dbReference>
<evidence type="ECO:0000313" key="4">
    <source>
        <dbReference type="Proteomes" id="UP001157915"/>
    </source>
</evidence>
<dbReference type="Pfam" id="PF04986">
    <property type="entry name" value="Y2_Tnp"/>
    <property type="match status" value="1"/>
</dbReference>
<evidence type="ECO:0000259" key="1">
    <source>
        <dbReference type="Pfam" id="PF04986"/>
    </source>
</evidence>
<organism evidence="3 4">
    <name type="scientific">Algoriphagus winogradskyi</name>
    <dbReference type="NCBI Taxonomy" id="237017"/>
    <lineage>
        <taxon>Bacteria</taxon>
        <taxon>Pseudomonadati</taxon>
        <taxon>Bacteroidota</taxon>
        <taxon>Cytophagia</taxon>
        <taxon>Cytophagales</taxon>
        <taxon>Cyclobacteriaceae</taxon>
        <taxon>Algoriphagus</taxon>
    </lineage>
</organism>
<feature type="domain" description="Transposase IS801/IS1294" evidence="1">
    <location>
        <begin position="146"/>
        <end position="313"/>
    </location>
</feature>